<dbReference type="AlphaFoldDB" id="A0ABC8LGI9"/>
<evidence type="ECO:0000313" key="2">
    <source>
        <dbReference type="Proteomes" id="UP001642260"/>
    </source>
</evidence>
<sequence>MLHNVIVLTFSDFIHCSYFDMFFIRVPNAKSGRDSLEIEIYGMQGIPPHLLAAHYGEDGKRS</sequence>
<comment type="caution">
    <text evidence="1">The sequence shown here is derived from an EMBL/GenBank/DDBJ whole genome shotgun (WGS) entry which is preliminary data.</text>
</comment>
<accession>A0ABC8LGI9</accession>
<dbReference type="Proteomes" id="UP001642260">
    <property type="component" value="Unassembled WGS sequence"/>
</dbReference>
<evidence type="ECO:0000313" key="1">
    <source>
        <dbReference type="EMBL" id="CAH8382651.1"/>
    </source>
</evidence>
<dbReference type="PANTHER" id="PTHR23215">
    <property type="entry name" value="ZINC FINGER PROTEIN 207"/>
    <property type="match status" value="1"/>
</dbReference>
<name>A0ABC8LGI9_ERUVS</name>
<reference evidence="1 2" key="1">
    <citation type="submission" date="2022-03" db="EMBL/GenBank/DDBJ databases">
        <authorList>
            <person name="Macdonald S."/>
            <person name="Ahmed S."/>
            <person name="Newling K."/>
        </authorList>
    </citation>
    <scope>NUCLEOTIDE SEQUENCE [LARGE SCALE GENOMIC DNA]</scope>
</reference>
<dbReference type="EMBL" id="CAKOAT010561820">
    <property type="protein sequence ID" value="CAH8382651.1"/>
    <property type="molecule type" value="Genomic_DNA"/>
</dbReference>
<dbReference type="PANTHER" id="PTHR23215:SF3">
    <property type="entry name" value="BED-TYPE DOMAIN-CONTAINING PROTEIN"/>
    <property type="match status" value="1"/>
</dbReference>
<keyword evidence="2" id="KW-1185">Reference proteome</keyword>
<proteinExistence type="predicted"/>
<gene>
    <name evidence="1" type="ORF">ERUC_LOCUS35134</name>
</gene>
<organism evidence="1 2">
    <name type="scientific">Eruca vesicaria subsp. sativa</name>
    <name type="common">Garden rocket</name>
    <name type="synonym">Eruca sativa</name>
    <dbReference type="NCBI Taxonomy" id="29727"/>
    <lineage>
        <taxon>Eukaryota</taxon>
        <taxon>Viridiplantae</taxon>
        <taxon>Streptophyta</taxon>
        <taxon>Embryophyta</taxon>
        <taxon>Tracheophyta</taxon>
        <taxon>Spermatophyta</taxon>
        <taxon>Magnoliopsida</taxon>
        <taxon>eudicotyledons</taxon>
        <taxon>Gunneridae</taxon>
        <taxon>Pentapetalae</taxon>
        <taxon>rosids</taxon>
        <taxon>malvids</taxon>
        <taxon>Brassicales</taxon>
        <taxon>Brassicaceae</taxon>
        <taxon>Brassiceae</taxon>
        <taxon>Eruca</taxon>
    </lineage>
</organism>
<protein>
    <submittedName>
        <fullName evidence="1">Uncharacterized protein</fullName>
    </submittedName>
</protein>